<name>A0ABR7FCQ4_9FIRM</name>
<reference evidence="1 2" key="1">
    <citation type="submission" date="2020-08" db="EMBL/GenBank/DDBJ databases">
        <title>Genome public.</title>
        <authorList>
            <person name="Liu C."/>
            <person name="Sun Q."/>
        </authorList>
    </citation>
    <scope>NUCLEOTIDE SEQUENCE [LARGE SCALE GENOMIC DNA]</scope>
    <source>
        <strain evidence="1 2">NSJ-34</strain>
    </source>
</reference>
<organism evidence="1 2">
    <name type="scientific">Blautia celeris</name>
    <dbReference type="NCBI Taxonomy" id="2763026"/>
    <lineage>
        <taxon>Bacteria</taxon>
        <taxon>Bacillati</taxon>
        <taxon>Bacillota</taxon>
        <taxon>Clostridia</taxon>
        <taxon>Lachnospirales</taxon>
        <taxon>Lachnospiraceae</taxon>
        <taxon>Blautia</taxon>
    </lineage>
</organism>
<proteinExistence type="predicted"/>
<accession>A0ABR7FCQ4</accession>
<evidence type="ECO:0008006" key="3">
    <source>
        <dbReference type="Google" id="ProtNLM"/>
    </source>
</evidence>
<dbReference type="RefSeq" id="WP_103732359.1">
    <property type="nucleotide sequence ID" value="NZ_JACOOU010000003.1"/>
</dbReference>
<sequence>MVQKDIFTDIQGKIGCTHISDLPSYKREVWQELKKLPPSAYPLNQLENFSRSVFGVRYSILTAVMEQQKGRDLITNV</sequence>
<evidence type="ECO:0000313" key="1">
    <source>
        <dbReference type="EMBL" id="MBC5672618.1"/>
    </source>
</evidence>
<protein>
    <recommendedName>
        <fullName evidence="3">Conjugal transfer protein</fullName>
    </recommendedName>
</protein>
<keyword evidence="2" id="KW-1185">Reference proteome</keyword>
<dbReference type="Proteomes" id="UP000654573">
    <property type="component" value="Unassembled WGS sequence"/>
</dbReference>
<gene>
    <name evidence="1" type="ORF">H8S76_10190</name>
</gene>
<evidence type="ECO:0000313" key="2">
    <source>
        <dbReference type="Proteomes" id="UP000654573"/>
    </source>
</evidence>
<comment type="caution">
    <text evidence="1">The sequence shown here is derived from an EMBL/GenBank/DDBJ whole genome shotgun (WGS) entry which is preliminary data.</text>
</comment>
<dbReference type="EMBL" id="JACOOU010000003">
    <property type="protein sequence ID" value="MBC5672618.1"/>
    <property type="molecule type" value="Genomic_DNA"/>
</dbReference>